<dbReference type="EMBL" id="QRBI01000205">
    <property type="protein sequence ID" value="RMB93767.1"/>
    <property type="molecule type" value="Genomic_DNA"/>
</dbReference>
<dbReference type="AlphaFoldDB" id="A0A3M0J4S4"/>
<evidence type="ECO:0000313" key="4">
    <source>
        <dbReference type="EMBL" id="RMB93768.1"/>
    </source>
</evidence>
<dbReference type="STRING" id="333673.A0A3M0J4S4"/>
<keyword evidence="6" id="KW-1185">Reference proteome</keyword>
<dbReference type="SUPFAM" id="SSF100950">
    <property type="entry name" value="NagB/RpiA/CoA transferase-like"/>
    <property type="match status" value="1"/>
</dbReference>
<dbReference type="Proteomes" id="UP000269221">
    <property type="component" value="Unassembled WGS sequence"/>
</dbReference>
<comment type="similarity">
    <text evidence="1 2">Belongs to the eIF-2B alpha/beta/delta subunits family.</text>
</comment>
<sequence>MAAEHASVYPGSLRGSMPRVSLSHKKKVDVWNPSFDVTPQELITGGIITECGVFGPSEVCRELAERGEP</sequence>
<evidence type="ECO:0000313" key="6">
    <source>
        <dbReference type="Proteomes" id="UP000269221"/>
    </source>
</evidence>
<dbReference type="Pfam" id="PF01008">
    <property type="entry name" value="IF-2B"/>
    <property type="match status" value="1"/>
</dbReference>
<dbReference type="EMBL" id="QRBI01000205">
    <property type="protein sequence ID" value="RMB93768.1"/>
    <property type="molecule type" value="Genomic_DNA"/>
</dbReference>
<proteinExistence type="inferred from homology"/>
<dbReference type="Gene3D" id="3.40.50.10470">
    <property type="entry name" value="Translation initiation factor eif-2b, domain 2"/>
    <property type="match status" value="1"/>
</dbReference>
<name>A0A3M0J4S4_HIRRU</name>
<evidence type="ECO:0000256" key="1">
    <source>
        <dbReference type="ARBA" id="ARBA00007251"/>
    </source>
</evidence>
<comment type="caution">
    <text evidence="5">The sequence shown here is derived from an EMBL/GenBank/DDBJ whole genome shotgun (WGS) entry which is preliminary data.</text>
</comment>
<dbReference type="InterPro" id="IPR042529">
    <property type="entry name" value="IF_2B-like_C"/>
</dbReference>
<dbReference type="OrthoDB" id="2461at2759"/>
<accession>A0A3M0J4S4</accession>
<organism evidence="5 6">
    <name type="scientific">Hirundo rustica rustica</name>
    <dbReference type="NCBI Taxonomy" id="333673"/>
    <lineage>
        <taxon>Eukaryota</taxon>
        <taxon>Metazoa</taxon>
        <taxon>Chordata</taxon>
        <taxon>Craniata</taxon>
        <taxon>Vertebrata</taxon>
        <taxon>Euteleostomi</taxon>
        <taxon>Archelosauria</taxon>
        <taxon>Archosauria</taxon>
        <taxon>Dinosauria</taxon>
        <taxon>Saurischia</taxon>
        <taxon>Theropoda</taxon>
        <taxon>Coelurosauria</taxon>
        <taxon>Aves</taxon>
        <taxon>Neognathae</taxon>
        <taxon>Neoaves</taxon>
        <taxon>Telluraves</taxon>
        <taxon>Australaves</taxon>
        <taxon>Passeriformes</taxon>
        <taxon>Sylvioidea</taxon>
        <taxon>Hirundinidae</taxon>
        <taxon>Hirundo</taxon>
    </lineage>
</organism>
<dbReference type="InterPro" id="IPR037171">
    <property type="entry name" value="NagB/RpiA_transferase-like"/>
</dbReference>
<reference evidence="5 6" key="1">
    <citation type="submission" date="2018-07" db="EMBL/GenBank/DDBJ databases">
        <title>A high quality draft genome assembly of the barn swallow (H. rustica rustica).</title>
        <authorList>
            <person name="Formenti G."/>
            <person name="Chiara M."/>
            <person name="Poveda L."/>
            <person name="Francoijs K.-J."/>
            <person name="Bonisoli-Alquati A."/>
            <person name="Canova L."/>
            <person name="Gianfranceschi L."/>
            <person name="Horner D.S."/>
            <person name="Saino N."/>
        </authorList>
    </citation>
    <scope>NUCLEOTIDE SEQUENCE [LARGE SCALE GENOMIC DNA]</scope>
    <source>
        <strain evidence="5">Chelidonia</strain>
        <tissue evidence="5">Blood</tissue>
    </source>
</reference>
<protein>
    <submittedName>
        <fullName evidence="5">Uncharacterized protein</fullName>
    </submittedName>
</protein>
<evidence type="ECO:0000313" key="3">
    <source>
        <dbReference type="EMBL" id="RMB93767.1"/>
    </source>
</evidence>
<evidence type="ECO:0000313" key="5">
    <source>
        <dbReference type="EMBL" id="RMB93769.1"/>
    </source>
</evidence>
<dbReference type="InterPro" id="IPR000649">
    <property type="entry name" value="IF-2B-related"/>
</dbReference>
<evidence type="ECO:0000256" key="2">
    <source>
        <dbReference type="RuleBase" id="RU003814"/>
    </source>
</evidence>
<gene>
    <name evidence="3" type="ORF">DUI87_29759</name>
    <name evidence="4" type="ORF">DUI87_29760</name>
    <name evidence="5" type="ORF">DUI87_29761</name>
</gene>
<dbReference type="EMBL" id="QRBI01000205">
    <property type="protein sequence ID" value="RMB93769.1"/>
    <property type="molecule type" value="Genomic_DNA"/>
</dbReference>